<proteinExistence type="predicted"/>
<comment type="caution">
    <text evidence="2">The sequence shown here is derived from an EMBL/GenBank/DDBJ whole genome shotgun (WGS) entry which is preliminary data.</text>
</comment>
<evidence type="ECO:0000313" key="2">
    <source>
        <dbReference type="EMBL" id="NEG69629.1"/>
    </source>
</evidence>
<evidence type="ECO:0000256" key="1">
    <source>
        <dbReference type="SAM" id="Phobius"/>
    </source>
</evidence>
<dbReference type="PROSITE" id="PS51257">
    <property type="entry name" value="PROKAR_LIPOPROTEIN"/>
    <property type="match status" value="1"/>
</dbReference>
<gene>
    <name evidence="2" type="ORF">F6S87_03150</name>
</gene>
<sequence length="111" mass="12300">MKFLRSVIHFNAHHPQQSGFNYHWFALLATMACMSFVGGGLFVGHGVTPLRLALFVLIAVLLFVAGELMAYWVHHNPSERKTLLTLGYTCILVVVVNCVLNVLIALDVFAS</sequence>
<feature type="transmembrane region" description="Helical" evidence="1">
    <location>
        <begin position="21"/>
        <end position="44"/>
    </location>
</feature>
<accession>A0A6I5N1X0</accession>
<dbReference type="EMBL" id="VYSG01000001">
    <property type="protein sequence ID" value="NEG69629.1"/>
    <property type="molecule type" value="Genomic_DNA"/>
</dbReference>
<feature type="transmembrane region" description="Helical" evidence="1">
    <location>
        <begin position="85"/>
        <end position="106"/>
    </location>
</feature>
<dbReference type="AlphaFoldDB" id="A0A6I5N1X0"/>
<reference evidence="2 3" key="1">
    <citation type="submission" date="2019-09" db="EMBL/GenBank/DDBJ databases">
        <title>Phylogenetic characterization of a novel taxon of the genus Bifidobacterium: Bifidobacterium choloepi sp. nov.</title>
        <authorList>
            <person name="Modesto M."/>
            <person name="Satti M."/>
        </authorList>
    </citation>
    <scope>NUCLEOTIDE SEQUENCE [LARGE SCALE GENOMIC DNA]</scope>
    <source>
        <strain evidence="2 3">BRDM6</strain>
    </source>
</reference>
<keyword evidence="1" id="KW-0812">Transmembrane</keyword>
<name>A0A6I5N1X0_9BIFI</name>
<evidence type="ECO:0000313" key="3">
    <source>
        <dbReference type="Proteomes" id="UP000469292"/>
    </source>
</evidence>
<protein>
    <submittedName>
        <fullName evidence="2">Uncharacterized protein</fullName>
    </submittedName>
</protein>
<keyword evidence="1" id="KW-1133">Transmembrane helix</keyword>
<keyword evidence="3" id="KW-1185">Reference proteome</keyword>
<keyword evidence="1" id="KW-0472">Membrane</keyword>
<feature type="transmembrane region" description="Helical" evidence="1">
    <location>
        <begin position="50"/>
        <end position="73"/>
    </location>
</feature>
<dbReference type="Proteomes" id="UP000469292">
    <property type="component" value="Unassembled WGS sequence"/>
</dbReference>
<dbReference type="RefSeq" id="WP_163227176.1">
    <property type="nucleotide sequence ID" value="NZ_VYSG01000001.1"/>
</dbReference>
<organism evidence="2 3">
    <name type="scientific">Bifidobacterium choloepi</name>
    <dbReference type="NCBI Taxonomy" id="2614131"/>
    <lineage>
        <taxon>Bacteria</taxon>
        <taxon>Bacillati</taxon>
        <taxon>Actinomycetota</taxon>
        <taxon>Actinomycetes</taxon>
        <taxon>Bifidobacteriales</taxon>
        <taxon>Bifidobacteriaceae</taxon>
        <taxon>Bifidobacterium</taxon>
    </lineage>
</organism>